<evidence type="ECO:0000313" key="2">
    <source>
        <dbReference type="Proteomes" id="UP001285441"/>
    </source>
</evidence>
<dbReference type="Proteomes" id="UP001285441">
    <property type="component" value="Unassembled WGS sequence"/>
</dbReference>
<comment type="caution">
    <text evidence="1">The sequence shown here is derived from an EMBL/GenBank/DDBJ whole genome shotgun (WGS) entry which is preliminary data.</text>
</comment>
<organism evidence="1 2">
    <name type="scientific">Podospora didyma</name>
    <dbReference type="NCBI Taxonomy" id="330526"/>
    <lineage>
        <taxon>Eukaryota</taxon>
        <taxon>Fungi</taxon>
        <taxon>Dikarya</taxon>
        <taxon>Ascomycota</taxon>
        <taxon>Pezizomycotina</taxon>
        <taxon>Sordariomycetes</taxon>
        <taxon>Sordariomycetidae</taxon>
        <taxon>Sordariales</taxon>
        <taxon>Podosporaceae</taxon>
        <taxon>Podospora</taxon>
    </lineage>
</organism>
<dbReference type="AlphaFoldDB" id="A0AAE0NXN1"/>
<protein>
    <submittedName>
        <fullName evidence="1">Uncharacterized protein</fullName>
    </submittedName>
</protein>
<sequence length="133" mass="14227">MVVEVSGQLLKRYGDDGYQKAFNRSFTDFPKDVGFNSGLSAPQPDLVEGLEMEEYRPFPVGSHIAGAVLYKDDTYSVTLPHLAGEWKGPDGNITEATLQSGYVLRPDSYSGTLGQGSVGAGFMLAESQAATGQ</sequence>
<dbReference type="EMBL" id="JAULSW010000002">
    <property type="protein sequence ID" value="KAK3389612.1"/>
    <property type="molecule type" value="Genomic_DNA"/>
</dbReference>
<accession>A0AAE0NXN1</accession>
<evidence type="ECO:0000313" key="1">
    <source>
        <dbReference type="EMBL" id="KAK3389612.1"/>
    </source>
</evidence>
<proteinExistence type="predicted"/>
<reference evidence="1" key="2">
    <citation type="submission" date="2023-06" db="EMBL/GenBank/DDBJ databases">
        <authorList>
            <consortium name="Lawrence Berkeley National Laboratory"/>
            <person name="Haridas S."/>
            <person name="Hensen N."/>
            <person name="Bonometti L."/>
            <person name="Westerberg I."/>
            <person name="Brannstrom I.O."/>
            <person name="Guillou S."/>
            <person name="Cros-Aarteil S."/>
            <person name="Calhoun S."/>
            <person name="Kuo A."/>
            <person name="Mondo S."/>
            <person name="Pangilinan J."/>
            <person name="Riley R."/>
            <person name="LaButti K."/>
            <person name="Andreopoulos B."/>
            <person name="Lipzen A."/>
            <person name="Chen C."/>
            <person name="Yanf M."/>
            <person name="Daum C."/>
            <person name="Ng V."/>
            <person name="Clum A."/>
            <person name="Steindorff A."/>
            <person name="Ohm R."/>
            <person name="Martin F."/>
            <person name="Silar P."/>
            <person name="Natvig D."/>
            <person name="Lalanne C."/>
            <person name="Gautier V."/>
            <person name="Ament-velasquez S.L."/>
            <person name="Kruys A."/>
            <person name="Hutchinson M.I."/>
            <person name="Powell A.J."/>
            <person name="Barry K."/>
            <person name="Miller A.N."/>
            <person name="Grigoriev I.V."/>
            <person name="Debuchy R."/>
            <person name="Gladieux P."/>
            <person name="Thoren M.H."/>
            <person name="Johannesson H."/>
        </authorList>
    </citation>
    <scope>NUCLEOTIDE SEQUENCE</scope>
    <source>
        <strain evidence="1">CBS 232.78</strain>
    </source>
</reference>
<name>A0AAE0NXN1_9PEZI</name>
<keyword evidence="2" id="KW-1185">Reference proteome</keyword>
<gene>
    <name evidence="1" type="ORF">B0H63DRAFT_464044</name>
</gene>
<reference evidence="1" key="1">
    <citation type="journal article" date="2023" name="Mol. Phylogenet. Evol.">
        <title>Genome-scale phylogeny and comparative genomics of the fungal order Sordariales.</title>
        <authorList>
            <person name="Hensen N."/>
            <person name="Bonometti L."/>
            <person name="Westerberg I."/>
            <person name="Brannstrom I.O."/>
            <person name="Guillou S."/>
            <person name="Cros-Aarteil S."/>
            <person name="Calhoun S."/>
            <person name="Haridas S."/>
            <person name="Kuo A."/>
            <person name="Mondo S."/>
            <person name="Pangilinan J."/>
            <person name="Riley R."/>
            <person name="LaButti K."/>
            <person name="Andreopoulos B."/>
            <person name="Lipzen A."/>
            <person name="Chen C."/>
            <person name="Yan M."/>
            <person name="Daum C."/>
            <person name="Ng V."/>
            <person name="Clum A."/>
            <person name="Steindorff A."/>
            <person name="Ohm R.A."/>
            <person name="Martin F."/>
            <person name="Silar P."/>
            <person name="Natvig D.O."/>
            <person name="Lalanne C."/>
            <person name="Gautier V."/>
            <person name="Ament-Velasquez S.L."/>
            <person name="Kruys A."/>
            <person name="Hutchinson M.I."/>
            <person name="Powell A.J."/>
            <person name="Barry K."/>
            <person name="Miller A.N."/>
            <person name="Grigoriev I.V."/>
            <person name="Debuchy R."/>
            <person name="Gladieux P."/>
            <person name="Hiltunen Thoren M."/>
            <person name="Johannesson H."/>
        </authorList>
    </citation>
    <scope>NUCLEOTIDE SEQUENCE</scope>
    <source>
        <strain evidence="1">CBS 232.78</strain>
    </source>
</reference>